<name>A0A9D5M7H5_9FIRM</name>
<evidence type="ECO:0000313" key="8">
    <source>
        <dbReference type="EMBL" id="MBE5040969.1"/>
    </source>
</evidence>
<dbReference type="RefSeq" id="WP_226393508.1">
    <property type="nucleotide sequence ID" value="NZ_JADCKB010000029.1"/>
</dbReference>
<dbReference type="GO" id="GO:0030313">
    <property type="term" value="C:cell envelope"/>
    <property type="evidence" value="ECO:0007669"/>
    <property type="project" value="UniProtKB-SubCell"/>
</dbReference>
<keyword evidence="2 3" id="KW-0175">Coiled coil</keyword>
<feature type="transmembrane region" description="Helical" evidence="4">
    <location>
        <begin position="26"/>
        <end position="48"/>
    </location>
</feature>
<evidence type="ECO:0000256" key="3">
    <source>
        <dbReference type="SAM" id="Coils"/>
    </source>
</evidence>
<evidence type="ECO:0000259" key="5">
    <source>
        <dbReference type="Pfam" id="PF26011"/>
    </source>
</evidence>
<feature type="coiled-coil region" evidence="3">
    <location>
        <begin position="190"/>
        <end position="217"/>
    </location>
</feature>
<dbReference type="Pfam" id="PF26018">
    <property type="entry name" value="BSH_RND_rel"/>
    <property type="match status" value="1"/>
</dbReference>
<sequence>MAKSNDSTDRITERRTIRRKRQKRAWMIRGAVAAVLLYLVISIVFSLYSGVTTTIALKGTVEEEVLADGYVFREQTLINAPASGYLECRVSEGDRVNEGQLIGYVYTGQYDAERSQKIQELSDKIARFENSVASENTYADNSVMVEQKIAAAARDLSDLRSSHDMNLAAEGKEELNLLIEKKHAMESGGDVDFASELEDLKQQLQELENSTGGAKMELRAQTPGVFSSRIDGMEDKLSMEAAETVTPSYLESLDQIALQRKETVTQGEPVCKIVNNYGWYFGANIDADQAQNLKVGQGVRLRFFDLSDTSVYGTVRALSQEERGKVAVSIYTNRYVNGIYASSRASAEIVTTSAEGIKLPAQALHVQNDQTGVFVLRLDVARFVPVDVKYKNGEWAIVSPVTNTGSEYKLQIYDEVIVEAKNLEDGKVVR</sequence>
<reference evidence="8" key="1">
    <citation type="submission" date="2020-10" db="EMBL/GenBank/DDBJ databases">
        <title>ChiBAC.</title>
        <authorList>
            <person name="Zenner C."/>
            <person name="Hitch T.C.A."/>
            <person name="Clavel T."/>
        </authorList>
    </citation>
    <scope>NUCLEOTIDE SEQUENCE</scope>
    <source>
        <strain evidence="8">DSM 107454</strain>
    </source>
</reference>
<dbReference type="InterPro" id="IPR050465">
    <property type="entry name" value="UPF0194_transport"/>
</dbReference>
<dbReference type="PANTHER" id="PTHR32347:SF14">
    <property type="entry name" value="EFFLUX SYSTEM COMPONENT YKNX-RELATED"/>
    <property type="match status" value="1"/>
</dbReference>
<evidence type="ECO:0000256" key="1">
    <source>
        <dbReference type="ARBA" id="ARBA00004196"/>
    </source>
</evidence>
<accession>A0A9D5M7H5</accession>
<evidence type="ECO:0000259" key="7">
    <source>
        <dbReference type="Pfam" id="PF26018"/>
    </source>
</evidence>
<dbReference type="EMBL" id="JADCKB010000029">
    <property type="protein sequence ID" value="MBE5040969.1"/>
    <property type="molecule type" value="Genomic_DNA"/>
</dbReference>
<protein>
    <submittedName>
        <fullName evidence="8">HlyD family efflux transporter periplasmic adaptor subunit</fullName>
    </submittedName>
</protein>
<proteinExistence type="predicted"/>
<comment type="caution">
    <text evidence="8">The sequence shown here is derived from an EMBL/GenBank/DDBJ whole genome shotgun (WGS) entry which is preliminary data.</text>
</comment>
<dbReference type="AlphaFoldDB" id="A0A9D5M7H5"/>
<feature type="domain" description="RND related alpha-helical hairpin" evidence="6">
    <location>
        <begin position="112"/>
        <end position="209"/>
    </location>
</feature>
<dbReference type="InterPro" id="IPR058728">
    <property type="entry name" value="HH_RND-rel"/>
</dbReference>
<comment type="subcellular location">
    <subcellularLocation>
        <location evidence="1">Cell envelope</location>
    </subcellularLocation>
</comment>
<evidence type="ECO:0000256" key="2">
    <source>
        <dbReference type="ARBA" id="ARBA00023054"/>
    </source>
</evidence>
<dbReference type="PANTHER" id="PTHR32347">
    <property type="entry name" value="EFFLUX SYSTEM COMPONENT YKNX-RELATED"/>
    <property type="match status" value="1"/>
</dbReference>
<keyword evidence="9" id="KW-1185">Reference proteome</keyword>
<gene>
    <name evidence="8" type="ORF">INF28_10920</name>
</gene>
<dbReference type="InterPro" id="IPR058709">
    <property type="entry name" value="BSH_RND-rel"/>
</dbReference>
<dbReference type="Pfam" id="PF26012">
    <property type="entry name" value="HH_RND_rel"/>
    <property type="match status" value="1"/>
</dbReference>
<dbReference type="Pfam" id="PF26011">
    <property type="entry name" value="Beta-barrel_RND_rel"/>
    <property type="match status" value="1"/>
</dbReference>
<organism evidence="8 9">
    <name type="scientific">Ructibacterium gallinarum</name>
    <dbReference type="NCBI Taxonomy" id="2779355"/>
    <lineage>
        <taxon>Bacteria</taxon>
        <taxon>Bacillati</taxon>
        <taxon>Bacillota</taxon>
        <taxon>Clostridia</taxon>
        <taxon>Eubacteriales</taxon>
        <taxon>Oscillospiraceae</taxon>
        <taxon>Ructibacterium</taxon>
    </lineage>
</organism>
<dbReference type="InterPro" id="IPR058729">
    <property type="entry name" value="Beta-barrel_RND-rel"/>
</dbReference>
<feature type="domain" description="RND related beta-barrel" evidence="5">
    <location>
        <begin position="279"/>
        <end position="352"/>
    </location>
</feature>
<evidence type="ECO:0000259" key="6">
    <source>
        <dbReference type="Pfam" id="PF26012"/>
    </source>
</evidence>
<keyword evidence="4" id="KW-0472">Membrane</keyword>
<keyword evidence="4" id="KW-0812">Transmembrane</keyword>
<evidence type="ECO:0000313" key="9">
    <source>
        <dbReference type="Proteomes" id="UP000806542"/>
    </source>
</evidence>
<dbReference type="Proteomes" id="UP000806542">
    <property type="component" value="Unassembled WGS sequence"/>
</dbReference>
<feature type="domain" description="RND related barrel-sandwich hybrid" evidence="7">
    <location>
        <begin position="78"/>
        <end position="275"/>
    </location>
</feature>
<keyword evidence="4" id="KW-1133">Transmembrane helix</keyword>
<evidence type="ECO:0000256" key="4">
    <source>
        <dbReference type="SAM" id="Phobius"/>
    </source>
</evidence>